<keyword evidence="15" id="KW-1185">Reference proteome</keyword>
<dbReference type="InterPro" id="IPR042097">
    <property type="entry name" value="Aminopeptidase_N-like_N_sf"/>
</dbReference>
<feature type="active site" description="Proton acceptor" evidence="9">
    <location>
        <position position="343"/>
    </location>
</feature>
<evidence type="ECO:0000256" key="11">
    <source>
        <dbReference type="SAM" id="SignalP"/>
    </source>
</evidence>
<dbReference type="GO" id="GO:0043171">
    <property type="term" value="P:peptide catabolic process"/>
    <property type="evidence" value="ECO:0007669"/>
    <property type="project" value="TreeGrafter"/>
</dbReference>
<keyword evidence="5 10" id="KW-0479">Metal-binding</keyword>
<dbReference type="InterPro" id="IPR034016">
    <property type="entry name" value="M1_APN-typ"/>
</dbReference>
<dbReference type="CDD" id="cd09601">
    <property type="entry name" value="M1_APN-Q_like"/>
    <property type="match status" value="1"/>
</dbReference>
<comment type="similarity">
    <text evidence="2">Belongs to the peptidase M1 family.</text>
</comment>
<feature type="domain" description="Aminopeptidase N-like N-terminal" evidence="13">
    <location>
        <begin position="50"/>
        <end position="234"/>
    </location>
</feature>
<dbReference type="PANTHER" id="PTHR11533">
    <property type="entry name" value="PROTEASE M1 ZINC METALLOPROTEASE"/>
    <property type="match status" value="1"/>
</dbReference>
<dbReference type="STRING" id="299467.A0A443SL45"/>
<keyword evidence="4" id="KW-0645">Protease</keyword>
<dbReference type="GO" id="GO:0070006">
    <property type="term" value="F:metalloaminopeptidase activity"/>
    <property type="evidence" value="ECO:0007669"/>
    <property type="project" value="TreeGrafter"/>
</dbReference>
<dbReference type="GO" id="GO:0005737">
    <property type="term" value="C:cytoplasm"/>
    <property type="evidence" value="ECO:0007669"/>
    <property type="project" value="TreeGrafter"/>
</dbReference>
<evidence type="ECO:0000256" key="9">
    <source>
        <dbReference type="PIRSR" id="PIRSR634016-1"/>
    </source>
</evidence>
<evidence type="ECO:0000256" key="5">
    <source>
        <dbReference type="ARBA" id="ARBA00022723"/>
    </source>
</evidence>
<dbReference type="Gene3D" id="1.10.3480.20">
    <property type="match status" value="1"/>
</dbReference>
<feature type="binding site" evidence="10">
    <location>
        <position position="365"/>
    </location>
    <ligand>
        <name>Zn(2+)</name>
        <dbReference type="ChEBI" id="CHEBI:29105"/>
        <note>catalytic</note>
    </ligand>
</feature>
<dbReference type="GO" id="GO:0005886">
    <property type="term" value="C:plasma membrane"/>
    <property type="evidence" value="ECO:0007669"/>
    <property type="project" value="UniProtKB-SubCell"/>
</dbReference>
<dbReference type="InterPro" id="IPR014782">
    <property type="entry name" value="Peptidase_M1_dom"/>
</dbReference>
<protein>
    <submittedName>
        <fullName evidence="14">Puromycin-sensitive aminopeptidase-like protein</fullName>
    </submittedName>
</protein>
<evidence type="ECO:0000256" key="6">
    <source>
        <dbReference type="ARBA" id="ARBA00022801"/>
    </source>
</evidence>
<dbReference type="PANTHER" id="PTHR11533:SF174">
    <property type="entry name" value="PUROMYCIN-SENSITIVE AMINOPEPTIDASE-RELATED"/>
    <property type="match status" value="1"/>
</dbReference>
<feature type="signal peptide" evidence="11">
    <location>
        <begin position="1"/>
        <end position="19"/>
    </location>
</feature>
<keyword evidence="7 10" id="KW-0862">Zinc</keyword>
<evidence type="ECO:0000256" key="1">
    <source>
        <dbReference type="ARBA" id="ARBA00004609"/>
    </source>
</evidence>
<dbReference type="PRINTS" id="PR00756">
    <property type="entry name" value="ALADIPTASE"/>
</dbReference>
<comment type="subcellular location">
    <subcellularLocation>
        <location evidence="1">Cell membrane</location>
        <topology evidence="1">Lipid-anchor</topology>
        <topology evidence="1">GPI-anchor</topology>
    </subcellularLocation>
</comment>
<accession>A0A443SL45</accession>
<evidence type="ECO:0000313" key="15">
    <source>
        <dbReference type="Proteomes" id="UP000288716"/>
    </source>
</evidence>
<feature type="non-terminal residue" evidence="14">
    <location>
        <position position="648"/>
    </location>
</feature>
<dbReference type="Gene3D" id="2.60.40.1910">
    <property type="match status" value="1"/>
</dbReference>
<dbReference type="Gene3D" id="1.10.390.10">
    <property type="entry name" value="Neutral Protease Domain 2"/>
    <property type="match status" value="1"/>
</dbReference>
<dbReference type="InterPro" id="IPR050344">
    <property type="entry name" value="Peptidase_M1_aminopeptidases"/>
</dbReference>
<name>A0A443SL45_9ACAR</name>
<evidence type="ECO:0000256" key="2">
    <source>
        <dbReference type="ARBA" id="ARBA00010136"/>
    </source>
</evidence>
<evidence type="ECO:0000256" key="3">
    <source>
        <dbReference type="ARBA" id="ARBA00022438"/>
    </source>
</evidence>
<evidence type="ECO:0000259" key="13">
    <source>
        <dbReference type="Pfam" id="PF17900"/>
    </source>
</evidence>
<feature type="chain" id="PRO_5019427808" evidence="11">
    <location>
        <begin position="20"/>
        <end position="648"/>
    </location>
</feature>
<keyword evidence="11" id="KW-0732">Signal</keyword>
<comment type="caution">
    <text evidence="14">The sequence shown here is derived from an EMBL/GenBank/DDBJ whole genome shotgun (WGS) entry which is preliminary data.</text>
</comment>
<dbReference type="GO" id="GO:0042277">
    <property type="term" value="F:peptide binding"/>
    <property type="evidence" value="ECO:0007669"/>
    <property type="project" value="TreeGrafter"/>
</dbReference>
<sequence length="648" mass="74524">MVVFLILVCIFNLLTGGQCIKGRPDYGRSLPTKAECGRLVNGHLPKTYEPTHYKMTIKFDHSNSTFSGYEIINVKLVNNTNKITMHARDINVEEVCFVQDDRYLVPETRYCKTDETVTFTFEKNLTTGFGDLKILFRGSLNEKFFGLYKVKCKRCKKTEFINTLSQFAFISARRAFPCFDEPHYRTTFQVKLIAVKNATILSNMPEASDAPYGENELNMHKVIFTTTPKMSTYLLAFVIGNYDFVESKSKDNNVVIRVYTPKGKKDEGKYALNVALQVLEFFQTYFEIIFPLPKLDIIANPTLPVKAAENWGIIIFRESSLLFERNTSSIDIQMDIWKNVAYEVARQWIGNLVSMDSWSEIWLQEGLATLMAYVCNDALHPEWHVWHRFIYEELAVALRIDALKSSYPLEMKSADFQASFDDIMLKKGAAVLRMLLNWIGADVFRKGVRLFLQKHKYDHANTTDFLLAMREVSKEPVDEVMMSWITQKGYPLVKIDTCESCETFNVSQRKFTLKGAKTIDDDNSTWNIPVTYSTRLDSNKGKSFILRNVSATVKSEIKEGFGVIIKSGCSGFYRVQYPKNVSNYLFGLVKTMEMNAEIRFCLQNDFFALAKVGIESIVDYLKYLQNYKNETELFIWNSIESSLTEISS</sequence>
<evidence type="ECO:0000313" key="14">
    <source>
        <dbReference type="EMBL" id="RWS28251.1"/>
    </source>
</evidence>
<dbReference type="InterPro" id="IPR001930">
    <property type="entry name" value="Peptidase_M1"/>
</dbReference>
<keyword evidence="3 14" id="KW-0031">Aminopeptidase</keyword>
<dbReference type="InterPro" id="IPR045357">
    <property type="entry name" value="Aminopeptidase_N-like_N"/>
</dbReference>
<organism evidence="14 15">
    <name type="scientific">Leptotrombidium deliense</name>
    <dbReference type="NCBI Taxonomy" id="299467"/>
    <lineage>
        <taxon>Eukaryota</taxon>
        <taxon>Metazoa</taxon>
        <taxon>Ecdysozoa</taxon>
        <taxon>Arthropoda</taxon>
        <taxon>Chelicerata</taxon>
        <taxon>Arachnida</taxon>
        <taxon>Acari</taxon>
        <taxon>Acariformes</taxon>
        <taxon>Trombidiformes</taxon>
        <taxon>Prostigmata</taxon>
        <taxon>Anystina</taxon>
        <taxon>Parasitengona</taxon>
        <taxon>Trombiculoidea</taxon>
        <taxon>Trombiculidae</taxon>
        <taxon>Leptotrombidium</taxon>
    </lineage>
</organism>
<dbReference type="EMBL" id="NCKV01001488">
    <property type="protein sequence ID" value="RWS28251.1"/>
    <property type="molecule type" value="Genomic_DNA"/>
</dbReference>
<keyword evidence="6" id="KW-0378">Hydrolase</keyword>
<keyword evidence="8" id="KW-0482">Metalloprotease</keyword>
<dbReference type="GO" id="GO:0005615">
    <property type="term" value="C:extracellular space"/>
    <property type="evidence" value="ECO:0007669"/>
    <property type="project" value="TreeGrafter"/>
</dbReference>
<comment type="cofactor">
    <cofactor evidence="10">
        <name>Zn(2+)</name>
        <dbReference type="ChEBI" id="CHEBI:29105"/>
    </cofactor>
    <text evidence="10">Binds 1 zinc ion per subunit.</text>
</comment>
<dbReference type="Gene3D" id="2.60.40.1730">
    <property type="entry name" value="tricorn interacting facor f3 domain"/>
    <property type="match status" value="1"/>
</dbReference>
<dbReference type="VEuPathDB" id="VectorBase:LDEU003789"/>
<dbReference type="SUPFAM" id="SSF63737">
    <property type="entry name" value="Leukotriene A4 hydrolase N-terminal domain"/>
    <property type="match status" value="1"/>
</dbReference>
<dbReference type="AlphaFoldDB" id="A0A443SL45"/>
<evidence type="ECO:0000256" key="10">
    <source>
        <dbReference type="PIRSR" id="PIRSR634016-3"/>
    </source>
</evidence>
<feature type="domain" description="Peptidase M1 membrane alanine aminopeptidase" evidence="12">
    <location>
        <begin position="270"/>
        <end position="484"/>
    </location>
</feature>
<evidence type="ECO:0000259" key="12">
    <source>
        <dbReference type="Pfam" id="PF01433"/>
    </source>
</evidence>
<evidence type="ECO:0000256" key="7">
    <source>
        <dbReference type="ARBA" id="ARBA00022833"/>
    </source>
</evidence>
<gene>
    <name evidence="14" type="ORF">B4U80_03038</name>
</gene>
<dbReference type="Pfam" id="PF17900">
    <property type="entry name" value="Peptidase_M1_N"/>
    <property type="match status" value="1"/>
</dbReference>
<evidence type="ECO:0000256" key="8">
    <source>
        <dbReference type="ARBA" id="ARBA00023049"/>
    </source>
</evidence>
<dbReference type="Proteomes" id="UP000288716">
    <property type="component" value="Unassembled WGS sequence"/>
</dbReference>
<evidence type="ECO:0000256" key="4">
    <source>
        <dbReference type="ARBA" id="ARBA00022670"/>
    </source>
</evidence>
<dbReference type="SUPFAM" id="SSF55486">
    <property type="entry name" value="Metalloproteases ('zincins'), catalytic domain"/>
    <property type="match status" value="1"/>
</dbReference>
<dbReference type="Pfam" id="PF01433">
    <property type="entry name" value="Peptidase_M1"/>
    <property type="match status" value="1"/>
</dbReference>
<reference evidence="14 15" key="1">
    <citation type="journal article" date="2018" name="Gigascience">
        <title>Genomes of trombidid mites reveal novel predicted allergens and laterally-transferred genes associated with secondary metabolism.</title>
        <authorList>
            <person name="Dong X."/>
            <person name="Chaisiri K."/>
            <person name="Xia D."/>
            <person name="Armstrong S.D."/>
            <person name="Fang Y."/>
            <person name="Donnelly M.J."/>
            <person name="Kadowaki T."/>
            <person name="McGarry J.W."/>
            <person name="Darby A.C."/>
            <person name="Makepeace B.L."/>
        </authorList>
    </citation>
    <scope>NUCLEOTIDE SEQUENCE [LARGE SCALE GENOMIC DNA]</scope>
    <source>
        <strain evidence="14">UoL-UT</strain>
    </source>
</reference>
<dbReference type="FunFam" id="1.10.390.10:FF:000013">
    <property type="entry name" value="Aminopeptidase N"/>
    <property type="match status" value="1"/>
</dbReference>
<dbReference type="InterPro" id="IPR027268">
    <property type="entry name" value="Peptidase_M4/M1_CTD_sf"/>
</dbReference>
<dbReference type="GO" id="GO:0008270">
    <property type="term" value="F:zinc ion binding"/>
    <property type="evidence" value="ECO:0007669"/>
    <property type="project" value="InterPro"/>
</dbReference>
<proteinExistence type="inferred from homology"/>
<dbReference type="OrthoDB" id="510539at2759"/>
<dbReference type="GO" id="GO:0006508">
    <property type="term" value="P:proteolysis"/>
    <property type="evidence" value="ECO:0007669"/>
    <property type="project" value="UniProtKB-KW"/>
</dbReference>